<dbReference type="InterPro" id="IPR050275">
    <property type="entry name" value="PGM_Phosphatase"/>
</dbReference>
<dbReference type="EMBL" id="CP060636">
    <property type="protein sequence ID" value="QNM10786.1"/>
    <property type="molecule type" value="Genomic_DNA"/>
</dbReference>
<feature type="binding site" evidence="1">
    <location>
        <begin position="9"/>
        <end position="16"/>
    </location>
    <ligand>
        <name>substrate</name>
    </ligand>
</feature>
<evidence type="ECO:0000313" key="2">
    <source>
        <dbReference type="EMBL" id="QNM10786.1"/>
    </source>
</evidence>
<dbReference type="CDD" id="cd07067">
    <property type="entry name" value="HP_PGM_like"/>
    <property type="match status" value="1"/>
</dbReference>
<name>A0A7G9GJ04_9FIRM</name>
<feature type="binding site" evidence="1">
    <location>
        <position position="61"/>
    </location>
    <ligand>
        <name>substrate</name>
    </ligand>
</feature>
<dbReference type="GO" id="GO:0005737">
    <property type="term" value="C:cytoplasm"/>
    <property type="evidence" value="ECO:0007669"/>
    <property type="project" value="TreeGrafter"/>
</dbReference>
<dbReference type="RefSeq" id="WP_117455825.1">
    <property type="nucleotide sequence ID" value="NZ_CP060636.1"/>
</dbReference>
<dbReference type="PANTHER" id="PTHR48100">
    <property type="entry name" value="BROAD-SPECIFICITY PHOSPHATASE YOR283W-RELATED"/>
    <property type="match status" value="1"/>
</dbReference>
<dbReference type="Gene3D" id="3.40.50.1240">
    <property type="entry name" value="Phosphoglycerate mutase-like"/>
    <property type="match status" value="1"/>
</dbReference>
<dbReference type="InterPro" id="IPR013078">
    <property type="entry name" value="His_Pase_superF_clade-1"/>
</dbReference>
<gene>
    <name evidence="2" type="ORF">H9Q80_10860</name>
</gene>
<dbReference type="PANTHER" id="PTHR48100:SF5">
    <property type="entry name" value="HISTIDINE PHOSPHATASE FAMILY PROTEIN"/>
    <property type="match status" value="1"/>
</dbReference>
<dbReference type="Proteomes" id="UP000515856">
    <property type="component" value="Chromosome"/>
</dbReference>
<accession>A0A7G9GJ04</accession>
<dbReference type="AlphaFoldDB" id="A0A7G9GJ04"/>
<reference evidence="2 3" key="1">
    <citation type="submission" date="2020-08" db="EMBL/GenBank/DDBJ databases">
        <authorList>
            <person name="Liu C."/>
            <person name="Sun Q."/>
        </authorList>
    </citation>
    <scope>NUCLEOTIDE SEQUENCE [LARGE SCALE GENOMIC DNA]</scope>
    <source>
        <strain evidence="2 3">NSJ-61</strain>
    </source>
</reference>
<evidence type="ECO:0000256" key="1">
    <source>
        <dbReference type="PIRSR" id="PIRSR613078-2"/>
    </source>
</evidence>
<dbReference type="Pfam" id="PF00300">
    <property type="entry name" value="His_Phos_1"/>
    <property type="match status" value="1"/>
</dbReference>
<dbReference type="KEGG" id="ehn:H9Q80_10860"/>
<evidence type="ECO:0000313" key="3">
    <source>
        <dbReference type="Proteomes" id="UP000515856"/>
    </source>
</evidence>
<protein>
    <submittedName>
        <fullName evidence="2">Histidine phosphatase family protein</fullName>
    </submittedName>
</protein>
<organism evidence="2 3">
    <name type="scientific">[Eubacterium] hominis</name>
    <dbReference type="NCBI Taxonomy" id="2764325"/>
    <lineage>
        <taxon>Bacteria</taxon>
        <taxon>Bacillati</taxon>
        <taxon>Bacillota</taxon>
        <taxon>Erysipelotrichia</taxon>
        <taxon>Erysipelotrichales</taxon>
        <taxon>Erysipelotrichaceae</taxon>
        <taxon>Amedibacillus</taxon>
    </lineage>
</organism>
<dbReference type="InterPro" id="IPR001345">
    <property type="entry name" value="PG/BPGM_mutase_AS"/>
</dbReference>
<keyword evidence="3" id="KW-1185">Reference proteome</keyword>
<dbReference type="SUPFAM" id="SSF53254">
    <property type="entry name" value="Phosphoglycerate mutase-like"/>
    <property type="match status" value="1"/>
</dbReference>
<sequence>MKKILYLMRHGQTQFNVRRKIQGWCDSPLTPLGIAQAKVAAAYFKDHDITFDHAYASTSERACDTLEIITSQPYTRVKGLKEWNFGTFEGESEDLNPKLPYGDFFVAYGGEGEMQLRERVSKTLLDIMRKDDHNCVLAVSHGASCRQFMRAWEHTSSVNVKERLYNCCILKFAFENDTFTLEEIINHDFKDLKLD</sequence>
<dbReference type="PROSITE" id="PS00175">
    <property type="entry name" value="PG_MUTASE"/>
    <property type="match status" value="1"/>
</dbReference>
<dbReference type="InterPro" id="IPR029033">
    <property type="entry name" value="His_PPase_superfam"/>
</dbReference>
<proteinExistence type="predicted"/>
<dbReference type="GO" id="GO:0016791">
    <property type="term" value="F:phosphatase activity"/>
    <property type="evidence" value="ECO:0007669"/>
    <property type="project" value="TreeGrafter"/>
</dbReference>
<dbReference type="SMART" id="SM00855">
    <property type="entry name" value="PGAM"/>
    <property type="match status" value="1"/>
</dbReference>